<dbReference type="EMBL" id="AEDD01000002">
    <property type="protein sequence ID" value="EFM12434.1"/>
    <property type="molecule type" value="Genomic_DNA"/>
</dbReference>
<accession>E0I642</accession>
<keyword evidence="1" id="KW-1133">Transmembrane helix</keyword>
<evidence type="ECO:0000313" key="3">
    <source>
        <dbReference type="Proteomes" id="UP000005387"/>
    </source>
</evidence>
<reference evidence="2 3" key="1">
    <citation type="submission" date="2010-07" db="EMBL/GenBank/DDBJ databases">
        <title>The draft genome of Paenibacillus curdlanolyticus YK9.</title>
        <authorList>
            <consortium name="US DOE Joint Genome Institute (JGI-PGF)"/>
            <person name="Lucas S."/>
            <person name="Copeland A."/>
            <person name="Lapidus A."/>
            <person name="Cheng J.-F."/>
            <person name="Bruce D."/>
            <person name="Goodwin L."/>
            <person name="Pitluck S."/>
            <person name="Land M.L."/>
            <person name="Hauser L."/>
            <person name="Chang Y.-J."/>
            <person name="Jeffries C."/>
            <person name="Anderson I.J."/>
            <person name="Johnson E."/>
            <person name="Loganathan U."/>
            <person name="Mulhopadhyay B."/>
            <person name="Kyrpides N."/>
            <person name="Woyke T.J."/>
        </authorList>
    </citation>
    <scope>NUCLEOTIDE SEQUENCE [LARGE SCALE GENOMIC DNA]</scope>
    <source>
        <strain evidence="2 3">YK9</strain>
    </source>
</reference>
<dbReference type="Proteomes" id="UP000005387">
    <property type="component" value="Unassembled WGS sequence"/>
</dbReference>
<dbReference type="AlphaFoldDB" id="E0I642"/>
<feature type="transmembrane region" description="Helical" evidence="1">
    <location>
        <begin position="86"/>
        <end position="110"/>
    </location>
</feature>
<name>E0I642_9BACL</name>
<gene>
    <name evidence="2" type="ORF">PaecuDRAFT_1114</name>
</gene>
<keyword evidence="1" id="KW-0472">Membrane</keyword>
<dbReference type="eggNOG" id="ENOG50339NG">
    <property type="taxonomic scope" value="Bacteria"/>
</dbReference>
<dbReference type="RefSeq" id="WP_006037129.1">
    <property type="nucleotide sequence ID" value="NZ_AEDD01000002.1"/>
</dbReference>
<evidence type="ECO:0000256" key="1">
    <source>
        <dbReference type="SAM" id="Phobius"/>
    </source>
</evidence>
<feature type="transmembrane region" description="Helical" evidence="1">
    <location>
        <begin position="55"/>
        <end position="74"/>
    </location>
</feature>
<keyword evidence="3" id="KW-1185">Reference proteome</keyword>
<evidence type="ECO:0000313" key="2">
    <source>
        <dbReference type="EMBL" id="EFM12434.1"/>
    </source>
</evidence>
<dbReference type="STRING" id="717606.PaecuDRAFT_1114"/>
<keyword evidence="1" id="KW-0812">Transmembrane</keyword>
<protein>
    <submittedName>
        <fullName evidence="2">Uncharacterized protein</fullName>
    </submittedName>
</protein>
<proteinExistence type="predicted"/>
<organism evidence="2 3">
    <name type="scientific">Paenibacillus curdlanolyticus YK9</name>
    <dbReference type="NCBI Taxonomy" id="717606"/>
    <lineage>
        <taxon>Bacteria</taxon>
        <taxon>Bacillati</taxon>
        <taxon>Bacillota</taxon>
        <taxon>Bacilli</taxon>
        <taxon>Bacillales</taxon>
        <taxon>Paenibacillaceae</taxon>
        <taxon>Paenibacillus</taxon>
    </lineage>
</organism>
<sequence>MNENGNYNQQPQFYGNGSNNSNNNGPYYNGNNGNYGNQPNVAEVMTVKNWLLTNFILMIPIVNIIMLFVWGFGSNTNPNKANYAKASLILAAIGIGLYIILFVVIFGFVISNLDNIE</sequence>